<name>A0A4Y2EQ61_ARAVE</name>
<dbReference type="Proteomes" id="UP000499080">
    <property type="component" value="Unassembled WGS sequence"/>
</dbReference>
<organism evidence="1 2">
    <name type="scientific">Araneus ventricosus</name>
    <name type="common">Orbweaver spider</name>
    <name type="synonym">Epeira ventricosa</name>
    <dbReference type="NCBI Taxonomy" id="182803"/>
    <lineage>
        <taxon>Eukaryota</taxon>
        <taxon>Metazoa</taxon>
        <taxon>Ecdysozoa</taxon>
        <taxon>Arthropoda</taxon>
        <taxon>Chelicerata</taxon>
        <taxon>Arachnida</taxon>
        <taxon>Araneae</taxon>
        <taxon>Araneomorphae</taxon>
        <taxon>Entelegynae</taxon>
        <taxon>Araneoidea</taxon>
        <taxon>Araneidae</taxon>
        <taxon>Araneus</taxon>
    </lineage>
</organism>
<accession>A0A4Y2EQ61</accession>
<dbReference type="AlphaFoldDB" id="A0A4Y2EQ61"/>
<proteinExistence type="predicted"/>
<sequence length="145" mass="16071">MGVSKYGSVVRQSLSSCFSFGNTFGAVVNKMPSGHFQEFWLPSSLDVTFLNEISHAKPLTEDGERFSELPPGNQIFNYECRLMEVAPHSRLVCSVKPGGVDSGKNHTFEQEQTVLLAPPLQFPDTAGVWNNMVVYGTDLNSRDRL</sequence>
<evidence type="ECO:0000313" key="2">
    <source>
        <dbReference type="Proteomes" id="UP000499080"/>
    </source>
</evidence>
<protein>
    <submittedName>
        <fullName evidence="1">Uncharacterized protein</fullName>
    </submittedName>
</protein>
<keyword evidence="2" id="KW-1185">Reference proteome</keyword>
<gene>
    <name evidence="1" type="ORF">AVEN_165579_1</name>
</gene>
<comment type="caution">
    <text evidence="1">The sequence shown here is derived from an EMBL/GenBank/DDBJ whole genome shotgun (WGS) entry which is preliminary data.</text>
</comment>
<evidence type="ECO:0000313" key="1">
    <source>
        <dbReference type="EMBL" id="GBM30004.1"/>
    </source>
</evidence>
<reference evidence="1 2" key="1">
    <citation type="journal article" date="2019" name="Sci. Rep.">
        <title>Orb-weaving spider Araneus ventricosus genome elucidates the spidroin gene catalogue.</title>
        <authorList>
            <person name="Kono N."/>
            <person name="Nakamura H."/>
            <person name="Ohtoshi R."/>
            <person name="Moran D.A.P."/>
            <person name="Shinohara A."/>
            <person name="Yoshida Y."/>
            <person name="Fujiwara M."/>
            <person name="Mori M."/>
            <person name="Tomita M."/>
            <person name="Arakawa K."/>
        </authorList>
    </citation>
    <scope>NUCLEOTIDE SEQUENCE [LARGE SCALE GENOMIC DNA]</scope>
</reference>
<dbReference type="EMBL" id="BGPR01000650">
    <property type="protein sequence ID" value="GBM30004.1"/>
    <property type="molecule type" value="Genomic_DNA"/>
</dbReference>